<feature type="active site" evidence="4">
    <location>
        <position position="27"/>
    </location>
</feature>
<feature type="domain" description="Acylphosphatase-like" evidence="6">
    <location>
        <begin position="12"/>
        <end position="98"/>
    </location>
</feature>
<dbReference type="InterPro" id="IPR020456">
    <property type="entry name" value="Acylphosphatase"/>
</dbReference>
<dbReference type="AlphaFoldDB" id="A0A517R6C8"/>
<dbReference type="PROSITE" id="PS00151">
    <property type="entry name" value="ACYLPHOSPHATASE_2"/>
    <property type="match status" value="1"/>
</dbReference>
<dbReference type="Proteomes" id="UP000317318">
    <property type="component" value="Chromosome"/>
</dbReference>
<accession>A0A517R6C8</accession>
<dbReference type="Pfam" id="PF00708">
    <property type="entry name" value="Acylphosphatase"/>
    <property type="match status" value="1"/>
</dbReference>
<dbReference type="EMBL" id="CP036268">
    <property type="protein sequence ID" value="QDT39393.1"/>
    <property type="molecule type" value="Genomic_DNA"/>
</dbReference>
<dbReference type="RefSeq" id="WP_310820766.1">
    <property type="nucleotide sequence ID" value="NZ_CP036268.1"/>
</dbReference>
<dbReference type="InterPro" id="IPR001792">
    <property type="entry name" value="Acylphosphatase-like_dom"/>
</dbReference>
<evidence type="ECO:0000313" key="8">
    <source>
        <dbReference type="Proteomes" id="UP000317318"/>
    </source>
</evidence>
<evidence type="ECO:0000256" key="2">
    <source>
        <dbReference type="ARBA" id="ARBA00012150"/>
    </source>
</evidence>
<comment type="similarity">
    <text evidence="1 5">Belongs to the acylphosphatase family.</text>
</comment>
<dbReference type="InterPro" id="IPR036046">
    <property type="entry name" value="Acylphosphatase-like_dom_sf"/>
</dbReference>
<evidence type="ECO:0000256" key="4">
    <source>
        <dbReference type="PROSITE-ProRule" id="PRU00520"/>
    </source>
</evidence>
<feature type="active site" evidence="4">
    <location>
        <position position="45"/>
    </location>
</feature>
<evidence type="ECO:0000256" key="5">
    <source>
        <dbReference type="RuleBase" id="RU004168"/>
    </source>
</evidence>
<dbReference type="InterPro" id="IPR017968">
    <property type="entry name" value="Acylphosphatase_CS"/>
</dbReference>
<dbReference type="SUPFAM" id="SSF54975">
    <property type="entry name" value="Acylphosphatase/BLUF domain-like"/>
    <property type="match status" value="1"/>
</dbReference>
<evidence type="ECO:0000256" key="3">
    <source>
        <dbReference type="ARBA" id="ARBA00047645"/>
    </source>
</evidence>
<sequence length="98" mass="10674">MSSDPANSDTGAKRVIFHGRVQGVGFRATTQSIASRFAVTGYVRNQADGTVELIAAGSCSEIDRFLSSIRDRFSANLTNVEEGNVTPAESFEQFEIRR</sequence>
<evidence type="ECO:0000259" key="6">
    <source>
        <dbReference type="PROSITE" id="PS51160"/>
    </source>
</evidence>
<dbReference type="PROSITE" id="PS51160">
    <property type="entry name" value="ACYLPHOSPHATASE_3"/>
    <property type="match status" value="1"/>
</dbReference>
<gene>
    <name evidence="7" type="primary">yccX</name>
    <name evidence="7" type="ORF">Pan189_38000</name>
</gene>
<evidence type="ECO:0000313" key="7">
    <source>
        <dbReference type="EMBL" id="QDT39393.1"/>
    </source>
</evidence>
<dbReference type="KEGG" id="svp:Pan189_38000"/>
<dbReference type="EC" id="3.6.1.7" evidence="2 4"/>
<dbReference type="GO" id="GO:0003998">
    <property type="term" value="F:acylphosphatase activity"/>
    <property type="evidence" value="ECO:0007669"/>
    <property type="project" value="UniProtKB-EC"/>
</dbReference>
<comment type="catalytic activity">
    <reaction evidence="3 4">
        <text>an acyl phosphate + H2O = a carboxylate + phosphate + H(+)</text>
        <dbReference type="Rhea" id="RHEA:14965"/>
        <dbReference type="ChEBI" id="CHEBI:15377"/>
        <dbReference type="ChEBI" id="CHEBI:15378"/>
        <dbReference type="ChEBI" id="CHEBI:29067"/>
        <dbReference type="ChEBI" id="CHEBI:43474"/>
        <dbReference type="ChEBI" id="CHEBI:59918"/>
        <dbReference type="EC" id="3.6.1.7"/>
    </reaction>
</comment>
<organism evidence="7 8">
    <name type="scientific">Stratiformator vulcanicus</name>
    <dbReference type="NCBI Taxonomy" id="2527980"/>
    <lineage>
        <taxon>Bacteria</taxon>
        <taxon>Pseudomonadati</taxon>
        <taxon>Planctomycetota</taxon>
        <taxon>Planctomycetia</taxon>
        <taxon>Planctomycetales</taxon>
        <taxon>Planctomycetaceae</taxon>
        <taxon>Stratiformator</taxon>
    </lineage>
</organism>
<protein>
    <recommendedName>
        <fullName evidence="2 4">acylphosphatase</fullName>
        <ecNumber evidence="2 4">3.6.1.7</ecNumber>
    </recommendedName>
</protein>
<evidence type="ECO:0000256" key="1">
    <source>
        <dbReference type="ARBA" id="ARBA00005614"/>
    </source>
</evidence>
<dbReference type="PANTHER" id="PTHR47268:SF4">
    <property type="entry name" value="ACYLPHOSPHATASE"/>
    <property type="match status" value="1"/>
</dbReference>
<dbReference type="PANTHER" id="PTHR47268">
    <property type="entry name" value="ACYLPHOSPHATASE"/>
    <property type="match status" value="1"/>
</dbReference>
<keyword evidence="4 7" id="KW-0378">Hydrolase</keyword>
<keyword evidence="8" id="KW-1185">Reference proteome</keyword>
<dbReference type="Gene3D" id="3.30.70.100">
    <property type="match status" value="1"/>
</dbReference>
<reference evidence="7 8" key="1">
    <citation type="submission" date="2019-02" db="EMBL/GenBank/DDBJ databases">
        <title>Deep-cultivation of Planctomycetes and their phenomic and genomic characterization uncovers novel biology.</title>
        <authorList>
            <person name="Wiegand S."/>
            <person name="Jogler M."/>
            <person name="Boedeker C."/>
            <person name="Pinto D."/>
            <person name="Vollmers J."/>
            <person name="Rivas-Marin E."/>
            <person name="Kohn T."/>
            <person name="Peeters S.H."/>
            <person name="Heuer A."/>
            <person name="Rast P."/>
            <person name="Oberbeckmann S."/>
            <person name="Bunk B."/>
            <person name="Jeske O."/>
            <person name="Meyerdierks A."/>
            <person name="Storesund J.E."/>
            <person name="Kallscheuer N."/>
            <person name="Luecker S."/>
            <person name="Lage O.M."/>
            <person name="Pohl T."/>
            <person name="Merkel B.J."/>
            <person name="Hornburger P."/>
            <person name="Mueller R.-W."/>
            <person name="Bruemmer F."/>
            <person name="Labrenz M."/>
            <person name="Spormann A.M."/>
            <person name="Op den Camp H."/>
            <person name="Overmann J."/>
            <person name="Amann R."/>
            <person name="Jetten M.S.M."/>
            <person name="Mascher T."/>
            <person name="Medema M.H."/>
            <person name="Devos D.P."/>
            <person name="Kaster A.-K."/>
            <person name="Ovreas L."/>
            <person name="Rohde M."/>
            <person name="Galperin M.Y."/>
            <person name="Jogler C."/>
        </authorList>
    </citation>
    <scope>NUCLEOTIDE SEQUENCE [LARGE SCALE GENOMIC DNA]</scope>
    <source>
        <strain evidence="7 8">Pan189</strain>
    </source>
</reference>
<proteinExistence type="inferred from homology"/>
<name>A0A517R6C8_9PLAN</name>